<proteinExistence type="predicted"/>
<keyword evidence="2" id="KW-1185">Reference proteome</keyword>
<organism evidence="1 2">
    <name type="scientific">Bradyrhizobium iriomotense</name>
    <dbReference type="NCBI Taxonomy" id="441950"/>
    <lineage>
        <taxon>Bacteria</taxon>
        <taxon>Pseudomonadati</taxon>
        <taxon>Pseudomonadota</taxon>
        <taxon>Alphaproteobacteria</taxon>
        <taxon>Hyphomicrobiales</taxon>
        <taxon>Nitrobacteraceae</taxon>
        <taxon>Bradyrhizobium</taxon>
    </lineage>
</organism>
<comment type="caution">
    <text evidence="1">The sequence shown here is derived from an EMBL/GenBank/DDBJ whole genome shotgun (WGS) entry which is preliminary data.</text>
</comment>
<gene>
    <name evidence="1" type="ORF">GCM10007857_89710</name>
</gene>
<dbReference type="Proteomes" id="UP001156905">
    <property type="component" value="Unassembled WGS sequence"/>
</dbReference>
<protein>
    <submittedName>
        <fullName evidence="1">Uncharacterized protein</fullName>
    </submittedName>
</protein>
<evidence type="ECO:0000313" key="1">
    <source>
        <dbReference type="EMBL" id="GLR92249.1"/>
    </source>
</evidence>
<dbReference type="EMBL" id="BSOW01000076">
    <property type="protein sequence ID" value="GLR92249.1"/>
    <property type="molecule type" value="Genomic_DNA"/>
</dbReference>
<sequence>MHCTGIVKDPRVTLKLAALFDVCYTYEANGVGKVADDLSNTGILRGETRTRQLFLRIRPNSDDHS</sequence>
<accession>A0ABQ6BCX8</accession>
<evidence type="ECO:0000313" key="2">
    <source>
        <dbReference type="Proteomes" id="UP001156905"/>
    </source>
</evidence>
<name>A0ABQ6BCX8_9BRAD</name>
<reference evidence="2" key="1">
    <citation type="journal article" date="2019" name="Int. J. Syst. Evol. Microbiol.">
        <title>The Global Catalogue of Microorganisms (GCM) 10K type strain sequencing project: providing services to taxonomists for standard genome sequencing and annotation.</title>
        <authorList>
            <consortium name="The Broad Institute Genomics Platform"/>
            <consortium name="The Broad Institute Genome Sequencing Center for Infectious Disease"/>
            <person name="Wu L."/>
            <person name="Ma J."/>
        </authorList>
    </citation>
    <scope>NUCLEOTIDE SEQUENCE [LARGE SCALE GENOMIC DNA]</scope>
    <source>
        <strain evidence="2">NBRC 102520</strain>
    </source>
</reference>